<dbReference type="Pfam" id="PF03861">
    <property type="entry name" value="ANTAR"/>
    <property type="match status" value="1"/>
</dbReference>
<dbReference type="RefSeq" id="WP_369206761.1">
    <property type="nucleotide sequence ID" value="NZ_JBFNXQ010000034.1"/>
</dbReference>
<dbReference type="InterPro" id="IPR005561">
    <property type="entry name" value="ANTAR"/>
</dbReference>
<sequence length="84" mass="8881">MRTAVSSRDLVGQDKGTLVERVRLTADDSFLLLVEVSQSTHRRVVDVARELAETGTVPGWRPAGSSDPGAARPAAAATPRSRPG</sequence>
<evidence type="ECO:0000259" key="2">
    <source>
        <dbReference type="PROSITE" id="PS50921"/>
    </source>
</evidence>
<dbReference type="InterPro" id="IPR036388">
    <property type="entry name" value="WH-like_DNA-bd_sf"/>
</dbReference>
<dbReference type="PROSITE" id="PS50921">
    <property type="entry name" value="ANTAR"/>
    <property type="match status" value="1"/>
</dbReference>
<dbReference type="EMBL" id="JBFNXQ010000034">
    <property type="protein sequence ID" value="MEX5719154.1"/>
    <property type="molecule type" value="Genomic_DNA"/>
</dbReference>
<dbReference type="Proteomes" id="UP001560045">
    <property type="component" value="Unassembled WGS sequence"/>
</dbReference>
<protein>
    <submittedName>
        <fullName evidence="3">ANTAR domain-containing protein</fullName>
    </submittedName>
</protein>
<comment type="caution">
    <text evidence="3">The sequence shown here is derived from an EMBL/GenBank/DDBJ whole genome shotgun (WGS) entry which is preliminary data.</text>
</comment>
<proteinExistence type="predicted"/>
<dbReference type="SMART" id="SM01012">
    <property type="entry name" value="ANTAR"/>
    <property type="match status" value="1"/>
</dbReference>
<feature type="region of interest" description="Disordered" evidence="1">
    <location>
        <begin position="56"/>
        <end position="84"/>
    </location>
</feature>
<dbReference type="Gene3D" id="1.10.10.10">
    <property type="entry name" value="Winged helix-like DNA-binding domain superfamily/Winged helix DNA-binding domain"/>
    <property type="match status" value="1"/>
</dbReference>
<name>A0ABV3XF04_9ACTN</name>
<accession>A0ABV3XF04</accession>
<gene>
    <name evidence="3" type="ORF">ABQ292_12365</name>
</gene>
<evidence type="ECO:0000256" key="1">
    <source>
        <dbReference type="SAM" id="MobiDB-lite"/>
    </source>
</evidence>
<organism evidence="3 4">
    <name type="scientific">Geodermatophilus maliterrae</name>
    <dbReference type="NCBI Taxonomy" id="3162531"/>
    <lineage>
        <taxon>Bacteria</taxon>
        <taxon>Bacillati</taxon>
        <taxon>Actinomycetota</taxon>
        <taxon>Actinomycetes</taxon>
        <taxon>Geodermatophilales</taxon>
        <taxon>Geodermatophilaceae</taxon>
        <taxon>Geodermatophilus</taxon>
    </lineage>
</organism>
<keyword evidence="4" id="KW-1185">Reference proteome</keyword>
<evidence type="ECO:0000313" key="3">
    <source>
        <dbReference type="EMBL" id="MEX5719154.1"/>
    </source>
</evidence>
<feature type="domain" description="ANTAR" evidence="2">
    <location>
        <begin position="1"/>
        <end position="52"/>
    </location>
</feature>
<evidence type="ECO:0000313" key="4">
    <source>
        <dbReference type="Proteomes" id="UP001560045"/>
    </source>
</evidence>
<reference evidence="3 4" key="1">
    <citation type="submission" date="2024-06" db="EMBL/GenBank/DDBJ databases">
        <title>Draft genome sequence of Geodermatophilus badlandi, a novel member of the Geodermatophilaceae isolated from badland sedimentary rocks in the Red desert, Wyoming, USA.</title>
        <authorList>
            <person name="Ben Tekaya S."/>
            <person name="Nouioui I."/>
            <person name="Flores G.M."/>
            <person name="Shaal M.N."/>
            <person name="Bredoire F."/>
            <person name="Basile F."/>
            <person name="Van Diepen L."/>
            <person name="Ward N.L."/>
        </authorList>
    </citation>
    <scope>NUCLEOTIDE SEQUENCE [LARGE SCALE GENOMIC DNA]</scope>
    <source>
        <strain evidence="3 4">WL48A</strain>
    </source>
</reference>
<feature type="compositionally biased region" description="Low complexity" evidence="1">
    <location>
        <begin position="62"/>
        <end position="84"/>
    </location>
</feature>